<feature type="transmembrane region" description="Helical" evidence="5">
    <location>
        <begin position="14"/>
        <end position="37"/>
    </location>
</feature>
<feature type="domain" description="GtrA/DPMS transmembrane" evidence="6">
    <location>
        <begin position="16"/>
        <end position="130"/>
    </location>
</feature>
<evidence type="ECO:0000256" key="4">
    <source>
        <dbReference type="ARBA" id="ARBA00023136"/>
    </source>
</evidence>
<feature type="transmembrane region" description="Helical" evidence="5">
    <location>
        <begin position="110"/>
        <end position="130"/>
    </location>
</feature>
<comment type="subcellular location">
    <subcellularLocation>
        <location evidence="1">Membrane</location>
        <topology evidence="1">Multi-pass membrane protein</topology>
    </subcellularLocation>
</comment>
<keyword evidence="4 5" id="KW-0472">Membrane</keyword>
<feature type="transmembrane region" description="Helical" evidence="5">
    <location>
        <begin position="414"/>
        <end position="432"/>
    </location>
</feature>
<dbReference type="InterPro" id="IPR007267">
    <property type="entry name" value="GtrA_DPMS_TM"/>
</dbReference>
<evidence type="ECO:0000256" key="3">
    <source>
        <dbReference type="ARBA" id="ARBA00022989"/>
    </source>
</evidence>
<proteinExistence type="predicted"/>
<evidence type="ECO:0000259" key="6">
    <source>
        <dbReference type="Pfam" id="PF04138"/>
    </source>
</evidence>
<name>A0ABR6L3R3_9HYPH</name>
<evidence type="ECO:0000313" key="8">
    <source>
        <dbReference type="Proteomes" id="UP000539538"/>
    </source>
</evidence>
<dbReference type="EMBL" id="JACHOT010000004">
    <property type="protein sequence ID" value="MBB4651429.1"/>
    <property type="molecule type" value="Genomic_DNA"/>
</dbReference>
<keyword evidence="3 5" id="KW-1133">Transmembrane helix</keyword>
<dbReference type="Pfam" id="PF04138">
    <property type="entry name" value="GtrA_DPMS_TM"/>
    <property type="match status" value="1"/>
</dbReference>
<feature type="transmembrane region" description="Helical" evidence="5">
    <location>
        <begin position="438"/>
        <end position="457"/>
    </location>
</feature>
<evidence type="ECO:0000313" key="7">
    <source>
        <dbReference type="EMBL" id="MBB4651429.1"/>
    </source>
</evidence>
<accession>A0ABR6L3R3</accession>
<comment type="caution">
    <text evidence="7">The sequence shown here is derived from an EMBL/GenBank/DDBJ whole genome shotgun (WGS) entry which is preliminary data.</text>
</comment>
<protein>
    <submittedName>
        <fullName evidence="7">Flippase GtrA</fullName>
    </submittedName>
</protein>
<reference evidence="7 8" key="1">
    <citation type="submission" date="2020-08" db="EMBL/GenBank/DDBJ databases">
        <title>Genomic Encyclopedia of Type Strains, Phase IV (KMG-IV): sequencing the most valuable type-strain genomes for metagenomic binning, comparative biology and taxonomic classification.</title>
        <authorList>
            <person name="Goeker M."/>
        </authorList>
    </citation>
    <scope>NUCLEOTIDE SEQUENCE [LARGE SCALE GENOMIC DNA]</scope>
    <source>
        <strain evidence="7 8">DSM 7050</strain>
    </source>
</reference>
<feature type="transmembrane region" description="Helical" evidence="5">
    <location>
        <begin position="469"/>
        <end position="490"/>
    </location>
</feature>
<feature type="transmembrane region" description="Helical" evidence="5">
    <location>
        <begin position="251"/>
        <end position="269"/>
    </location>
</feature>
<feature type="transmembrane region" description="Helical" evidence="5">
    <location>
        <begin position="223"/>
        <end position="244"/>
    </location>
</feature>
<keyword evidence="8" id="KW-1185">Reference proteome</keyword>
<keyword evidence="2 5" id="KW-0812">Transmembrane</keyword>
<evidence type="ECO:0000256" key="1">
    <source>
        <dbReference type="ARBA" id="ARBA00004141"/>
    </source>
</evidence>
<sequence length="644" mass="71613">MSTRSKPLFELQRVLRYGAVGLLNTALGFGIILALLKLGFGDFMANVTGFAAGLLLSFVLNSLWTFDRTAGYQPGVVWRYAISFAIAYAANLAVVMAARAGGIVDNPLTHLAGIGVYSITFYLGSAHFVFVPRSGLQSKERRDYTLSTERWPEAAIFLGLLAAYLMLRNIAVSLDVVWQMWIARQMLGGAVLYRDILELNPPLWFWMATPVEWTAQALDIPSVQAIVAAVFLLIAAALALLSILLTDTSPATRATLLVTAFLALVIIPIQEFAQREHLAAIGAIPYLALIARRADNLPTDWKVAAATGLLAASGFALKHYFVLVPLLLELWLIYRLRRNWTPVRAETAILSAGAASYGVAVVLLAPDFLTTMVPMVSIAYDGYEVSFLKQFLRPFIAVWALSGIVLWQQRSTLPSLTFASALAALAFSFAYFAQQKGWRYHSVPTTALLFFAVAPLWQRHRWRSVTLPANAALVVCTLLPLIVSLAAGPYKNVTEATVRDLLRDSRPGTATMMLTAHPTNFWPTVEKAGLKWPSRYFAFWMVLAMSEHEKKYGSLTPELAALANDIRRQTVEDLRCNVPDIILVDDFRLSKSPGFDILEFFREDKDFERLFANYSLDRKSVIYTSYKKAADWQPERPVGCRTIY</sequence>
<dbReference type="RefSeq" id="WP_183263271.1">
    <property type="nucleotide sequence ID" value="NZ_BAAAVZ010000001.1"/>
</dbReference>
<feature type="transmembrane region" description="Helical" evidence="5">
    <location>
        <begin position="76"/>
        <end position="98"/>
    </location>
</feature>
<feature type="transmembrane region" description="Helical" evidence="5">
    <location>
        <begin position="43"/>
        <end position="64"/>
    </location>
</feature>
<feature type="transmembrane region" description="Helical" evidence="5">
    <location>
        <begin position="348"/>
        <end position="370"/>
    </location>
</feature>
<gene>
    <name evidence="7" type="ORF">GGQ99_003196</name>
</gene>
<feature type="transmembrane region" description="Helical" evidence="5">
    <location>
        <begin position="151"/>
        <end position="171"/>
    </location>
</feature>
<dbReference type="Proteomes" id="UP000539538">
    <property type="component" value="Unassembled WGS sequence"/>
</dbReference>
<evidence type="ECO:0000256" key="5">
    <source>
        <dbReference type="SAM" id="Phobius"/>
    </source>
</evidence>
<organism evidence="7 8">
    <name type="scientific">Aminobacter niigataensis</name>
    <dbReference type="NCBI Taxonomy" id="83265"/>
    <lineage>
        <taxon>Bacteria</taxon>
        <taxon>Pseudomonadati</taxon>
        <taxon>Pseudomonadota</taxon>
        <taxon>Alphaproteobacteria</taxon>
        <taxon>Hyphomicrobiales</taxon>
        <taxon>Phyllobacteriaceae</taxon>
        <taxon>Aminobacter</taxon>
    </lineage>
</organism>
<feature type="transmembrane region" description="Helical" evidence="5">
    <location>
        <begin position="390"/>
        <end position="407"/>
    </location>
</feature>
<evidence type="ECO:0000256" key="2">
    <source>
        <dbReference type="ARBA" id="ARBA00022692"/>
    </source>
</evidence>